<feature type="compositionally biased region" description="Polar residues" evidence="1">
    <location>
        <begin position="30"/>
        <end position="42"/>
    </location>
</feature>
<protein>
    <submittedName>
        <fullName evidence="2">Uncharacterized protein</fullName>
    </submittedName>
</protein>
<dbReference type="Gene3D" id="2.40.50.140">
    <property type="entry name" value="Nucleic acid-binding proteins"/>
    <property type="match status" value="1"/>
</dbReference>
<organism evidence="2 3">
    <name type="scientific">Aegilops tauschii subsp. strangulata</name>
    <name type="common">Goatgrass</name>
    <dbReference type="NCBI Taxonomy" id="200361"/>
    <lineage>
        <taxon>Eukaryota</taxon>
        <taxon>Viridiplantae</taxon>
        <taxon>Streptophyta</taxon>
        <taxon>Embryophyta</taxon>
        <taxon>Tracheophyta</taxon>
        <taxon>Spermatophyta</taxon>
        <taxon>Magnoliopsida</taxon>
        <taxon>Liliopsida</taxon>
        <taxon>Poales</taxon>
        <taxon>Poaceae</taxon>
        <taxon>BOP clade</taxon>
        <taxon>Pooideae</taxon>
        <taxon>Triticodae</taxon>
        <taxon>Triticeae</taxon>
        <taxon>Triticinae</taxon>
        <taxon>Aegilops</taxon>
    </lineage>
</organism>
<reference evidence="3" key="1">
    <citation type="journal article" date="2014" name="Science">
        <title>Ancient hybridizations among the ancestral genomes of bread wheat.</title>
        <authorList>
            <consortium name="International Wheat Genome Sequencing Consortium,"/>
            <person name="Marcussen T."/>
            <person name="Sandve S.R."/>
            <person name="Heier L."/>
            <person name="Spannagl M."/>
            <person name="Pfeifer M."/>
            <person name="Jakobsen K.S."/>
            <person name="Wulff B.B."/>
            <person name="Steuernagel B."/>
            <person name="Mayer K.F."/>
            <person name="Olsen O.A."/>
        </authorList>
    </citation>
    <scope>NUCLEOTIDE SEQUENCE [LARGE SCALE GENOMIC DNA]</scope>
    <source>
        <strain evidence="3">cv. AL8/78</strain>
    </source>
</reference>
<evidence type="ECO:0000256" key="1">
    <source>
        <dbReference type="SAM" id="MobiDB-lite"/>
    </source>
</evidence>
<feature type="region of interest" description="Disordered" evidence="1">
    <location>
        <begin position="1"/>
        <end position="112"/>
    </location>
</feature>
<feature type="compositionally biased region" description="Low complexity" evidence="1">
    <location>
        <begin position="75"/>
        <end position="85"/>
    </location>
</feature>
<dbReference type="Proteomes" id="UP000015105">
    <property type="component" value="Chromosome 6D"/>
</dbReference>
<dbReference type="InterPro" id="IPR012340">
    <property type="entry name" value="NA-bd_OB-fold"/>
</dbReference>
<keyword evidence="3" id="KW-1185">Reference proteome</keyword>
<dbReference type="EnsemblPlants" id="AET6Gv20449900.4">
    <property type="protein sequence ID" value="AET6Gv20449900.4"/>
    <property type="gene ID" value="AET6Gv20449900"/>
</dbReference>
<proteinExistence type="predicted"/>
<reference evidence="2" key="4">
    <citation type="submission" date="2019-03" db="UniProtKB">
        <authorList>
            <consortium name="EnsemblPlants"/>
        </authorList>
    </citation>
    <scope>IDENTIFICATION</scope>
</reference>
<reference evidence="2" key="5">
    <citation type="journal article" date="2021" name="G3 (Bethesda)">
        <title>Aegilops tauschii genome assembly Aet v5.0 features greater sequence contiguity and improved annotation.</title>
        <authorList>
            <person name="Wang L."/>
            <person name="Zhu T."/>
            <person name="Rodriguez J.C."/>
            <person name="Deal K.R."/>
            <person name="Dubcovsky J."/>
            <person name="McGuire P.E."/>
            <person name="Lux T."/>
            <person name="Spannagl M."/>
            <person name="Mayer K.F.X."/>
            <person name="Baldrich P."/>
            <person name="Meyers B.C."/>
            <person name="Huo N."/>
            <person name="Gu Y.Q."/>
            <person name="Zhou H."/>
            <person name="Devos K.M."/>
            <person name="Bennetzen J.L."/>
            <person name="Unver T."/>
            <person name="Budak H."/>
            <person name="Gulick P.J."/>
            <person name="Galiba G."/>
            <person name="Kalapos B."/>
            <person name="Nelson D.R."/>
            <person name="Li P."/>
            <person name="You F.M."/>
            <person name="Luo M.C."/>
            <person name="Dvorak J."/>
        </authorList>
    </citation>
    <scope>NUCLEOTIDE SEQUENCE [LARGE SCALE GENOMIC DNA]</scope>
    <source>
        <strain evidence="2">cv. AL8/78</strain>
    </source>
</reference>
<dbReference type="AlphaFoldDB" id="A0A453NQM7"/>
<evidence type="ECO:0000313" key="2">
    <source>
        <dbReference type="EnsemblPlants" id="AET6Gv20449900.4"/>
    </source>
</evidence>
<reference evidence="2" key="3">
    <citation type="journal article" date="2017" name="Nature">
        <title>Genome sequence of the progenitor of the wheat D genome Aegilops tauschii.</title>
        <authorList>
            <person name="Luo M.C."/>
            <person name="Gu Y.Q."/>
            <person name="Puiu D."/>
            <person name="Wang H."/>
            <person name="Twardziok S.O."/>
            <person name="Deal K.R."/>
            <person name="Huo N."/>
            <person name="Zhu T."/>
            <person name="Wang L."/>
            <person name="Wang Y."/>
            <person name="McGuire P.E."/>
            <person name="Liu S."/>
            <person name="Long H."/>
            <person name="Ramasamy R.K."/>
            <person name="Rodriguez J.C."/>
            <person name="Van S.L."/>
            <person name="Yuan L."/>
            <person name="Wang Z."/>
            <person name="Xia Z."/>
            <person name="Xiao L."/>
            <person name="Anderson O.D."/>
            <person name="Ouyang S."/>
            <person name="Liang Y."/>
            <person name="Zimin A.V."/>
            <person name="Pertea G."/>
            <person name="Qi P."/>
            <person name="Bennetzen J.L."/>
            <person name="Dai X."/>
            <person name="Dawson M.W."/>
            <person name="Muller H.G."/>
            <person name="Kugler K."/>
            <person name="Rivarola-Duarte L."/>
            <person name="Spannagl M."/>
            <person name="Mayer K.F.X."/>
            <person name="Lu F.H."/>
            <person name="Bevan M.W."/>
            <person name="Leroy P."/>
            <person name="Li P."/>
            <person name="You F.M."/>
            <person name="Sun Q."/>
            <person name="Liu Z."/>
            <person name="Lyons E."/>
            <person name="Wicker T."/>
            <person name="Salzberg S.L."/>
            <person name="Devos K.M."/>
            <person name="Dvorak J."/>
        </authorList>
    </citation>
    <scope>NUCLEOTIDE SEQUENCE [LARGE SCALE GENOMIC DNA]</scope>
    <source>
        <strain evidence="2">cv. AL8/78</strain>
    </source>
</reference>
<name>A0A453NQM7_AEGTS</name>
<feature type="compositionally biased region" description="Basic residues" evidence="1">
    <location>
        <begin position="59"/>
        <end position="74"/>
    </location>
</feature>
<sequence>GPDPTHSASGPRKKSFLLPPQEERGRGIKLSSTASRRNQTKPQLHGDGGDGHLEAPAGRVRRRVGQGRAWRRRGAAPVLPAAHPRPAAPDPPEDAQPQSPRGPAQRPQLPRVRMLREELQLLQEPGSYVGEVVKVMGKSKVLVK</sequence>
<evidence type="ECO:0000313" key="3">
    <source>
        <dbReference type="Proteomes" id="UP000015105"/>
    </source>
</evidence>
<dbReference type="Gramene" id="AET6Gv20449900.4">
    <property type="protein sequence ID" value="AET6Gv20449900.4"/>
    <property type="gene ID" value="AET6Gv20449900"/>
</dbReference>
<reference evidence="3" key="2">
    <citation type="journal article" date="2017" name="Nat. Plants">
        <title>The Aegilops tauschii genome reveals multiple impacts of transposons.</title>
        <authorList>
            <person name="Zhao G."/>
            <person name="Zou C."/>
            <person name="Li K."/>
            <person name="Wang K."/>
            <person name="Li T."/>
            <person name="Gao L."/>
            <person name="Zhang X."/>
            <person name="Wang H."/>
            <person name="Yang Z."/>
            <person name="Liu X."/>
            <person name="Jiang W."/>
            <person name="Mao L."/>
            <person name="Kong X."/>
            <person name="Jiao Y."/>
            <person name="Jia J."/>
        </authorList>
    </citation>
    <scope>NUCLEOTIDE SEQUENCE [LARGE SCALE GENOMIC DNA]</scope>
    <source>
        <strain evidence="3">cv. AL8/78</strain>
    </source>
</reference>
<accession>A0A453NQM7</accession>